<keyword evidence="5" id="KW-0418">Kinase</keyword>
<dbReference type="EMBL" id="NTFS01000371">
    <property type="protein sequence ID" value="PAX51567.1"/>
    <property type="molecule type" value="Genomic_DNA"/>
</dbReference>
<protein>
    <recommendedName>
        <fullName evidence="2">non-specific protein-tyrosine kinase</fullName>
        <ecNumber evidence="2">2.7.10.2</ecNumber>
    </recommendedName>
</protein>
<keyword evidence="10" id="KW-0472">Membrane</keyword>
<dbReference type="GO" id="GO:0005524">
    <property type="term" value="F:ATP binding"/>
    <property type="evidence" value="ECO:0007669"/>
    <property type="project" value="UniProtKB-KW"/>
</dbReference>
<keyword evidence="6" id="KW-0067">ATP-binding</keyword>
<feature type="domain" description="AAA" evidence="11">
    <location>
        <begin position="532"/>
        <end position="668"/>
    </location>
</feature>
<dbReference type="PANTHER" id="PTHR32309">
    <property type="entry name" value="TYROSINE-PROTEIN KINASE"/>
    <property type="match status" value="1"/>
</dbReference>
<keyword evidence="4" id="KW-0547">Nucleotide-binding</keyword>
<evidence type="ECO:0000259" key="12">
    <source>
        <dbReference type="Pfam" id="PF13807"/>
    </source>
</evidence>
<evidence type="ECO:0000256" key="2">
    <source>
        <dbReference type="ARBA" id="ARBA00011903"/>
    </source>
</evidence>
<dbReference type="GO" id="GO:0042802">
    <property type="term" value="F:identical protein binding"/>
    <property type="evidence" value="ECO:0007669"/>
    <property type="project" value="UniProtKB-ARBA"/>
</dbReference>
<feature type="domain" description="Tyrosine-protein kinase G-rich" evidence="12">
    <location>
        <begin position="374"/>
        <end position="449"/>
    </location>
</feature>
<evidence type="ECO:0000313" key="13">
    <source>
        <dbReference type="EMBL" id="PAX51567.1"/>
    </source>
</evidence>
<dbReference type="GO" id="GO:0005886">
    <property type="term" value="C:plasma membrane"/>
    <property type="evidence" value="ECO:0007669"/>
    <property type="project" value="TreeGrafter"/>
</dbReference>
<sequence>MMENQESSSLNKYWYIIQRRWMPGLGIFFPIFLISLVSSSLKKPSYQADGKLQFQRTNTISTLTGVGTEVGKLESVAQDNKTNPLNTEAEVIRSFPIIQKTIARLNLKDSKGGVLKTREFIKRLTVKDVKGTDVLQVSYNDINPEASADVVNTLMTAYLEHNIAYHRSAIASARKFLEKQAPSAELVVRKAEAAFREFKEKNKIVSLQEEATKSVEILNQLQAQIGDIKSKIADMSAQSQSMRSRLGMSSEQALTMTTLSQSDGVQELTKQLQQLDLELVTKREVFLDSHPEIIKLESKVNGLKNLLKNQVGQVSGNEQIKGNTNLQIGELKQQLSGELVRLESQRLGLASQLATLSGLETTYRQRLNNLPRLEQQQRELERKVQASQLTYSLLLQKLQESRIAENQNLGNAQIISQAETPDEPISSPTVNYLSAGLLGLLASMATMYLLESRDKYIKTIDEAKEFMELTLLGVIPSFSKPKSSIFLRSNDDIEPFHPRIVVRDNPRSPSSEAFRMLRANLKYISADKELKVIVVTSSVPQEGKSTVAANLAMAIAQMERRVLLVDGDLHRPVQHQIWDLPNNEGLSNAIVGQSDLRNAIAQVMDNLYVLPSGLVPPSPASLLDSKRMATLIDSFRDNFDCVILDTPSLSVGADAASLGQMADGVLFVIRPGVADIVNAGFAKDLLEKSGQNVLGQVVNGIIPKNEPYSNFYFNSEEYYPQDSVGRVSVEDLGVRN</sequence>
<dbReference type="NCBIfam" id="TIGR01007">
    <property type="entry name" value="eps_fam"/>
    <property type="match status" value="1"/>
</dbReference>
<comment type="caution">
    <text evidence="13">The sequence shown here is derived from an EMBL/GenBank/DDBJ whole genome shotgun (WGS) entry which is preliminary data.</text>
</comment>
<dbReference type="Gene3D" id="3.40.50.300">
    <property type="entry name" value="P-loop containing nucleotide triphosphate hydrolases"/>
    <property type="match status" value="1"/>
</dbReference>
<dbReference type="InterPro" id="IPR032807">
    <property type="entry name" value="GNVR"/>
</dbReference>
<dbReference type="GO" id="GO:0004715">
    <property type="term" value="F:non-membrane spanning protein tyrosine kinase activity"/>
    <property type="evidence" value="ECO:0007669"/>
    <property type="project" value="UniProtKB-EC"/>
</dbReference>
<name>A0A2A2TCN4_9CYAN</name>
<dbReference type="EC" id="2.7.10.2" evidence="2"/>
<accession>A0A2A2TCN4</accession>
<dbReference type="Proteomes" id="UP000218238">
    <property type="component" value="Unassembled WGS sequence"/>
</dbReference>
<comment type="catalytic activity">
    <reaction evidence="8">
        <text>L-tyrosyl-[protein] + ATP = O-phospho-L-tyrosyl-[protein] + ADP + H(+)</text>
        <dbReference type="Rhea" id="RHEA:10596"/>
        <dbReference type="Rhea" id="RHEA-COMP:10136"/>
        <dbReference type="Rhea" id="RHEA-COMP:20101"/>
        <dbReference type="ChEBI" id="CHEBI:15378"/>
        <dbReference type="ChEBI" id="CHEBI:30616"/>
        <dbReference type="ChEBI" id="CHEBI:46858"/>
        <dbReference type="ChEBI" id="CHEBI:61978"/>
        <dbReference type="ChEBI" id="CHEBI:456216"/>
        <dbReference type="EC" id="2.7.10.2"/>
    </reaction>
</comment>
<feature type="transmembrane region" description="Helical" evidence="10">
    <location>
        <begin position="21"/>
        <end position="41"/>
    </location>
</feature>
<keyword evidence="10" id="KW-0812">Transmembrane</keyword>
<organism evidence="13 14">
    <name type="scientific">Brunnivagina elsteri CCALA 953</name>
    <dbReference type="NCBI Taxonomy" id="987040"/>
    <lineage>
        <taxon>Bacteria</taxon>
        <taxon>Bacillati</taxon>
        <taxon>Cyanobacteriota</taxon>
        <taxon>Cyanophyceae</taxon>
        <taxon>Nostocales</taxon>
        <taxon>Calotrichaceae</taxon>
        <taxon>Brunnivagina</taxon>
    </lineage>
</organism>
<keyword evidence="3" id="KW-0808">Transferase</keyword>
<dbReference type="AlphaFoldDB" id="A0A2A2TCN4"/>
<evidence type="ECO:0000313" key="14">
    <source>
        <dbReference type="Proteomes" id="UP000218238"/>
    </source>
</evidence>
<reference evidence="13 14" key="1">
    <citation type="submission" date="2017-08" db="EMBL/GenBank/DDBJ databases">
        <title>Draft genome sequence of filamentous cyanobacterium Calothrix elsteri CCALA 953.</title>
        <authorList>
            <person name="Gagunashvili A.N."/>
            <person name="Elster J."/>
            <person name="Andresson O.S."/>
        </authorList>
    </citation>
    <scope>NUCLEOTIDE SEQUENCE [LARGE SCALE GENOMIC DNA]</scope>
    <source>
        <strain evidence="13 14">CCALA 953</strain>
    </source>
</reference>
<dbReference type="OrthoDB" id="9758283at2"/>
<dbReference type="FunFam" id="3.40.50.300:FF:000527">
    <property type="entry name" value="Tyrosine-protein kinase etk"/>
    <property type="match status" value="1"/>
</dbReference>
<evidence type="ECO:0000256" key="6">
    <source>
        <dbReference type="ARBA" id="ARBA00022840"/>
    </source>
</evidence>
<evidence type="ECO:0000256" key="3">
    <source>
        <dbReference type="ARBA" id="ARBA00022679"/>
    </source>
</evidence>
<evidence type="ECO:0000256" key="1">
    <source>
        <dbReference type="ARBA" id="ARBA00007316"/>
    </source>
</evidence>
<evidence type="ECO:0000256" key="8">
    <source>
        <dbReference type="ARBA" id="ARBA00051245"/>
    </source>
</evidence>
<proteinExistence type="inferred from homology"/>
<evidence type="ECO:0000256" key="10">
    <source>
        <dbReference type="SAM" id="Phobius"/>
    </source>
</evidence>
<keyword evidence="7" id="KW-0829">Tyrosine-protein kinase</keyword>
<dbReference type="InterPro" id="IPR005702">
    <property type="entry name" value="Wzc-like_C"/>
</dbReference>
<evidence type="ECO:0000256" key="7">
    <source>
        <dbReference type="ARBA" id="ARBA00023137"/>
    </source>
</evidence>
<feature type="coiled-coil region" evidence="9">
    <location>
        <begin position="204"/>
        <end position="238"/>
    </location>
</feature>
<feature type="coiled-coil region" evidence="9">
    <location>
        <begin position="363"/>
        <end position="390"/>
    </location>
</feature>
<evidence type="ECO:0000259" key="11">
    <source>
        <dbReference type="Pfam" id="PF13614"/>
    </source>
</evidence>
<dbReference type="Pfam" id="PF13614">
    <property type="entry name" value="AAA_31"/>
    <property type="match status" value="1"/>
</dbReference>
<evidence type="ECO:0000256" key="5">
    <source>
        <dbReference type="ARBA" id="ARBA00022777"/>
    </source>
</evidence>
<dbReference type="PANTHER" id="PTHR32309:SF13">
    <property type="entry name" value="FERRIC ENTEROBACTIN TRANSPORT PROTEIN FEPE"/>
    <property type="match status" value="1"/>
</dbReference>
<keyword evidence="10" id="KW-1133">Transmembrane helix</keyword>
<keyword evidence="9" id="KW-0175">Coiled coil</keyword>
<evidence type="ECO:0000256" key="9">
    <source>
        <dbReference type="SAM" id="Coils"/>
    </source>
</evidence>
<gene>
    <name evidence="13" type="ORF">CK510_24120</name>
</gene>
<evidence type="ECO:0000256" key="4">
    <source>
        <dbReference type="ARBA" id="ARBA00022741"/>
    </source>
</evidence>
<dbReference type="InterPro" id="IPR027417">
    <property type="entry name" value="P-loop_NTPase"/>
</dbReference>
<dbReference type="CDD" id="cd05387">
    <property type="entry name" value="BY-kinase"/>
    <property type="match status" value="1"/>
</dbReference>
<keyword evidence="14" id="KW-1185">Reference proteome</keyword>
<dbReference type="InterPro" id="IPR025669">
    <property type="entry name" value="AAA_dom"/>
</dbReference>
<comment type="similarity">
    <text evidence="1">Belongs to the CpsD/CapB family.</text>
</comment>
<dbReference type="Pfam" id="PF13807">
    <property type="entry name" value="GNVR"/>
    <property type="match status" value="1"/>
</dbReference>
<dbReference type="SUPFAM" id="SSF52540">
    <property type="entry name" value="P-loop containing nucleoside triphosphate hydrolases"/>
    <property type="match status" value="1"/>
</dbReference>
<dbReference type="InterPro" id="IPR050445">
    <property type="entry name" value="Bact_polysacc_biosynth/exp"/>
</dbReference>